<dbReference type="AlphaFoldDB" id="A0A316YXH5"/>
<protein>
    <recommendedName>
        <fullName evidence="4">Arrestin-like N-terminal domain-containing protein</fullName>
    </recommendedName>
</protein>
<evidence type="ECO:0008006" key="4">
    <source>
        <dbReference type="Google" id="ProtNLM"/>
    </source>
</evidence>
<gene>
    <name evidence="2" type="ORF">FA10DRAFT_43643</name>
</gene>
<evidence type="ECO:0000256" key="1">
    <source>
        <dbReference type="SAM" id="MobiDB-lite"/>
    </source>
</evidence>
<dbReference type="InParanoid" id="A0A316YXH5"/>
<dbReference type="EMBL" id="KZ819634">
    <property type="protein sequence ID" value="PWN94220.1"/>
    <property type="molecule type" value="Genomic_DNA"/>
</dbReference>
<keyword evidence="3" id="KW-1185">Reference proteome</keyword>
<dbReference type="RefSeq" id="XP_025381418.1">
    <property type="nucleotide sequence ID" value="XM_025525484.1"/>
</dbReference>
<dbReference type="Proteomes" id="UP000245768">
    <property type="component" value="Unassembled WGS sequence"/>
</dbReference>
<organism evidence="2 3">
    <name type="scientific">Acaromyces ingoldii</name>
    <dbReference type="NCBI Taxonomy" id="215250"/>
    <lineage>
        <taxon>Eukaryota</taxon>
        <taxon>Fungi</taxon>
        <taxon>Dikarya</taxon>
        <taxon>Basidiomycota</taxon>
        <taxon>Ustilaginomycotina</taxon>
        <taxon>Exobasidiomycetes</taxon>
        <taxon>Exobasidiales</taxon>
        <taxon>Cryptobasidiaceae</taxon>
        <taxon>Acaromyces</taxon>
    </lineage>
</organism>
<proteinExistence type="predicted"/>
<dbReference type="GeneID" id="37047400"/>
<sequence>MFPSGVVEESTSVLTSARLDVDIAKLNKGDVATYEVALTIDHTSPPYERCRWGRINHLVRAELQLPNSKGQTVEKGFTLNTLPRTITTNDYSRTHRSFSELLGPVILHVCSLHLTVGGFLHIGISLPSPAPNVRLVCITLSIVQKTRLASRKRPGHEEDCPEKTVEFHRVEGSELDRFMGKDERAEAWIARLPHDNDVRPTTISSSQTPIRVSHRLEVKMIFEESDDGPDEESKVGKKKKPQKVYLAAWPIHLVSCCCIWNSLLLPPYSDEDPLDSEKIRTSGLQLQPENGRLAQFRERT</sequence>
<evidence type="ECO:0000313" key="2">
    <source>
        <dbReference type="EMBL" id="PWN94220.1"/>
    </source>
</evidence>
<dbReference type="OrthoDB" id="3345971at2759"/>
<feature type="region of interest" description="Disordered" evidence="1">
    <location>
        <begin position="274"/>
        <end position="300"/>
    </location>
</feature>
<reference evidence="2 3" key="1">
    <citation type="journal article" date="2018" name="Mol. Biol. Evol.">
        <title>Broad Genomic Sampling Reveals a Smut Pathogenic Ancestry of the Fungal Clade Ustilaginomycotina.</title>
        <authorList>
            <person name="Kijpornyongpan T."/>
            <person name="Mondo S.J."/>
            <person name="Barry K."/>
            <person name="Sandor L."/>
            <person name="Lee J."/>
            <person name="Lipzen A."/>
            <person name="Pangilinan J."/>
            <person name="LaButti K."/>
            <person name="Hainaut M."/>
            <person name="Henrissat B."/>
            <person name="Grigoriev I.V."/>
            <person name="Spatafora J.W."/>
            <person name="Aime M.C."/>
        </authorList>
    </citation>
    <scope>NUCLEOTIDE SEQUENCE [LARGE SCALE GENOMIC DNA]</scope>
    <source>
        <strain evidence="2 3">MCA 4198</strain>
    </source>
</reference>
<evidence type="ECO:0000313" key="3">
    <source>
        <dbReference type="Proteomes" id="UP000245768"/>
    </source>
</evidence>
<name>A0A316YXH5_9BASI</name>
<accession>A0A316YXH5</accession>